<reference evidence="1" key="1">
    <citation type="submission" date="2020-08" db="EMBL/GenBank/DDBJ databases">
        <title>Multicomponent nature underlies the extraordinary mechanical properties of spider dragline silk.</title>
        <authorList>
            <person name="Kono N."/>
            <person name="Nakamura H."/>
            <person name="Mori M."/>
            <person name="Yoshida Y."/>
            <person name="Ohtoshi R."/>
            <person name="Malay A.D."/>
            <person name="Moran D.A.P."/>
            <person name="Tomita M."/>
            <person name="Numata K."/>
            <person name="Arakawa K."/>
        </authorList>
    </citation>
    <scope>NUCLEOTIDE SEQUENCE</scope>
</reference>
<proteinExistence type="predicted"/>
<accession>A0A8X7BDF4</accession>
<dbReference type="EMBL" id="BMAU01021379">
    <property type="protein sequence ID" value="GFY27378.1"/>
    <property type="molecule type" value="Genomic_DNA"/>
</dbReference>
<dbReference type="AlphaFoldDB" id="A0A8X7BDF4"/>
<sequence length="73" mass="8361">MRQIATEVPCGLFTVIRTWKIYSGTQILLRTGSNLDDLRKTTLSKDREKLENEKLVKTGLRGFKARPKPLLTD</sequence>
<keyword evidence="2" id="KW-1185">Reference proteome</keyword>
<name>A0A8X7BDF4_TRICX</name>
<evidence type="ECO:0000313" key="2">
    <source>
        <dbReference type="Proteomes" id="UP000887159"/>
    </source>
</evidence>
<evidence type="ECO:0000313" key="1">
    <source>
        <dbReference type="EMBL" id="GFY27378.1"/>
    </source>
</evidence>
<gene>
    <name evidence="1" type="ORF">TNCV_2069981</name>
</gene>
<dbReference type="Proteomes" id="UP000887159">
    <property type="component" value="Unassembled WGS sequence"/>
</dbReference>
<comment type="caution">
    <text evidence="1">The sequence shown here is derived from an EMBL/GenBank/DDBJ whole genome shotgun (WGS) entry which is preliminary data.</text>
</comment>
<organism evidence="1 2">
    <name type="scientific">Trichonephila clavipes</name>
    <name type="common">Golden silk orbweaver</name>
    <name type="synonym">Nephila clavipes</name>
    <dbReference type="NCBI Taxonomy" id="2585209"/>
    <lineage>
        <taxon>Eukaryota</taxon>
        <taxon>Metazoa</taxon>
        <taxon>Ecdysozoa</taxon>
        <taxon>Arthropoda</taxon>
        <taxon>Chelicerata</taxon>
        <taxon>Arachnida</taxon>
        <taxon>Araneae</taxon>
        <taxon>Araneomorphae</taxon>
        <taxon>Entelegynae</taxon>
        <taxon>Araneoidea</taxon>
        <taxon>Nephilidae</taxon>
        <taxon>Trichonephila</taxon>
    </lineage>
</organism>
<protein>
    <submittedName>
        <fullName evidence="1">Uncharacterized protein</fullName>
    </submittedName>
</protein>